<dbReference type="Gene3D" id="1.25.10.10">
    <property type="entry name" value="Leucine-rich Repeat Variant"/>
    <property type="match status" value="1"/>
</dbReference>
<dbReference type="SMART" id="SM01356">
    <property type="entry name" value="AP4E_app_platf"/>
    <property type="match status" value="1"/>
</dbReference>
<dbReference type="GO" id="GO:0012505">
    <property type="term" value="C:endomembrane system"/>
    <property type="evidence" value="ECO:0007669"/>
    <property type="project" value="UniProtKB-SubCell"/>
</dbReference>
<evidence type="ECO:0000313" key="7">
    <source>
        <dbReference type="Proteomes" id="UP000093000"/>
    </source>
</evidence>
<dbReference type="InterPro" id="IPR028269">
    <property type="entry name" value="AP4E1_C"/>
</dbReference>
<dbReference type="InParanoid" id="A0A1C7NAX5"/>
<dbReference type="SUPFAM" id="SSF48371">
    <property type="entry name" value="ARM repeat"/>
    <property type="match status" value="1"/>
</dbReference>
<dbReference type="InterPro" id="IPR016024">
    <property type="entry name" value="ARM-type_fold"/>
</dbReference>
<gene>
    <name evidence="6" type="ORF">A0J61_05695</name>
</gene>
<dbReference type="InterPro" id="IPR050840">
    <property type="entry name" value="Adaptor_Complx_Large_Subunit"/>
</dbReference>
<evidence type="ECO:0000256" key="3">
    <source>
        <dbReference type="ARBA" id="ARBA00022927"/>
    </source>
</evidence>
<accession>A0A1C7NAX5</accession>
<dbReference type="GO" id="GO:0030117">
    <property type="term" value="C:membrane coat"/>
    <property type="evidence" value="ECO:0007669"/>
    <property type="project" value="InterPro"/>
</dbReference>
<dbReference type="Pfam" id="PF01602">
    <property type="entry name" value="Adaptin_N"/>
    <property type="match status" value="1"/>
</dbReference>
<dbReference type="EMBL" id="LUGH01000315">
    <property type="protein sequence ID" value="OBZ86257.1"/>
    <property type="molecule type" value="Genomic_DNA"/>
</dbReference>
<organism evidence="6 7">
    <name type="scientific">Choanephora cucurbitarum</name>
    <dbReference type="NCBI Taxonomy" id="101091"/>
    <lineage>
        <taxon>Eukaryota</taxon>
        <taxon>Fungi</taxon>
        <taxon>Fungi incertae sedis</taxon>
        <taxon>Mucoromycota</taxon>
        <taxon>Mucoromycotina</taxon>
        <taxon>Mucoromycetes</taxon>
        <taxon>Mucorales</taxon>
        <taxon>Mucorineae</taxon>
        <taxon>Choanephoraceae</taxon>
        <taxon>Choanephoroideae</taxon>
        <taxon>Choanephora</taxon>
    </lineage>
</organism>
<dbReference type="GO" id="GO:0016192">
    <property type="term" value="P:vesicle-mediated transport"/>
    <property type="evidence" value="ECO:0007669"/>
    <property type="project" value="InterPro"/>
</dbReference>
<sequence length="782" mass="90018">MARLQNYLSSEFLASGLSLEFNDFITKITKAKSKTEETSHVTEELQRLSARMGLPDVTSSKMKDYLIRLVHCYMLGYNVDFSMIYAIMATQSGETAIERRVGYLACILFLGHEHELSIMLINTLQRDLKSQNYLDQCAALNAICYLEHSELLDNVLDLVIQLSDFPKQIVRKKAVLALCFLYKKTDLDFERIEPVLRGALEDKDTSVVYAALSVWKLVLMENISQYQDLISTFFRIHRQIIEKRIHKSFTYHGVLAPWAQLDCLNIYRLYLQFNTELSNDIYSIVTDCLKSMEKKVDSAFAIVLECIKILSCMDTAFLKSKEATCFRDILDPYLTASNHNIKYLGLVGMSYIDTDLWDLSWLDGILLCKIICSSCKDITIITQAIENLDKIMCIDVLRTISSILADTLNRNYEVQSCNTALAYWLINRVVEHKADDAWFIETMMTLIAETRKNLNDDYVERQCNILKEMLDEETDTNLLREASVNASYQLLKKTNSDTLSPLFVQFVFWTLGENGYLSREYNNIDIMKQLQKWVLLVQGKASMTRKKKGGKPTCLDKILKEFRKSLVPEKQEVSREILLLIQDTSFEKELHDMHVTDMQASLKMSENPNRPTKARKYVANDDHYENQAYSSLSLPSSSASSSHLNELKNLTPTESYTQSTKKNKHDLVSSLIELELNDNVQMTTEQFGALWLQYSVEKKLRFECSIVNCEKLARKLIKSWRIVVIQVIGQEFIAIEATTNTTQSNPDVLIHVALLEQQQLELTLRAKQSDDPISRFLKQRHL</sequence>
<dbReference type="Pfam" id="PF14807">
    <property type="entry name" value="AP4E_app_platf"/>
    <property type="match status" value="1"/>
</dbReference>
<keyword evidence="3" id="KW-0653">Protein transport</keyword>
<evidence type="ECO:0000313" key="6">
    <source>
        <dbReference type="EMBL" id="OBZ86257.1"/>
    </source>
</evidence>
<dbReference type="OrthoDB" id="29308at2759"/>
<evidence type="ECO:0000256" key="2">
    <source>
        <dbReference type="ARBA" id="ARBA00022448"/>
    </source>
</evidence>
<comment type="caution">
    <text evidence="6">The sequence shown here is derived from an EMBL/GenBank/DDBJ whole genome shotgun (WGS) entry which is preliminary data.</text>
</comment>
<dbReference type="Proteomes" id="UP000093000">
    <property type="component" value="Unassembled WGS sequence"/>
</dbReference>
<dbReference type="InterPro" id="IPR002553">
    <property type="entry name" value="Clathrin/coatomer_adapt-like_N"/>
</dbReference>
<dbReference type="AlphaFoldDB" id="A0A1C7NAX5"/>
<dbReference type="PANTHER" id="PTHR22780">
    <property type="entry name" value="ADAPTIN, ALPHA/GAMMA/EPSILON"/>
    <property type="match status" value="1"/>
</dbReference>
<keyword evidence="7" id="KW-1185">Reference proteome</keyword>
<reference evidence="6 7" key="1">
    <citation type="submission" date="2016-03" db="EMBL/GenBank/DDBJ databases">
        <title>Choanephora cucurbitarum.</title>
        <authorList>
            <person name="Min B."/>
            <person name="Park H."/>
            <person name="Park J.-H."/>
            <person name="Shin H.-D."/>
            <person name="Choi I.-G."/>
        </authorList>
    </citation>
    <scope>NUCLEOTIDE SEQUENCE [LARGE SCALE GENOMIC DNA]</scope>
    <source>
        <strain evidence="6 7">KUS-F28377</strain>
    </source>
</reference>
<evidence type="ECO:0000259" key="5">
    <source>
        <dbReference type="SMART" id="SM01356"/>
    </source>
</evidence>
<feature type="domain" description="AP-4 complex subunit epsilon-1 C-terminal" evidence="5">
    <location>
        <begin position="678"/>
        <end position="782"/>
    </location>
</feature>
<keyword evidence="4" id="KW-0472">Membrane</keyword>
<dbReference type="GO" id="GO:0006886">
    <property type="term" value="P:intracellular protein transport"/>
    <property type="evidence" value="ECO:0007669"/>
    <property type="project" value="InterPro"/>
</dbReference>
<name>A0A1C7NAX5_9FUNG</name>
<comment type="subcellular location">
    <subcellularLocation>
        <location evidence="1">Endomembrane system</location>
    </subcellularLocation>
</comment>
<proteinExistence type="predicted"/>
<keyword evidence="2" id="KW-0813">Transport</keyword>
<dbReference type="InterPro" id="IPR011989">
    <property type="entry name" value="ARM-like"/>
</dbReference>
<evidence type="ECO:0000256" key="1">
    <source>
        <dbReference type="ARBA" id="ARBA00004308"/>
    </source>
</evidence>
<dbReference type="STRING" id="101091.A0A1C7NAX5"/>
<evidence type="ECO:0000256" key="4">
    <source>
        <dbReference type="ARBA" id="ARBA00023136"/>
    </source>
</evidence>
<protein>
    <submittedName>
        <fullName evidence="6">AP-4 complex subunit epsilon</fullName>
    </submittedName>
</protein>